<keyword evidence="4" id="KW-1185">Reference proteome</keyword>
<dbReference type="InParanoid" id="A0A061FN30"/>
<evidence type="ECO:0000256" key="1">
    <source>
        <dbReference type="SAM" id="MobiDB-lite"/>
    </source>
</evidence>
<dbReference type="eggNOG" id="ENOG502QS51">
    <property type="taxonomic scope" value="Eukaryota"/>
</dbReference>
<sequence length="206" mass="22586">MAADSTISPSDHQALSPVLIEEGSQNSEQLFKDDGNELEIEGNDLEIEGRDIDIESNGLEIEGNGLDIESNGLQDCVQMLEIEDNHEIDGNDTTSVVVENDISQGKDYPPPAVGMEFESYDDAYNYYNCYAKELGIAIRVKSAMLSISKKLCSCTMHLLNYFCAGCLFVLASAGFCADSLPTYTWFSSNGVVGSKRMSCIFQLLPF</sequence>
<protein>
    <submittedName>
        <fullName evidence="3">Uncharacterized protein</fullName>
    </submittedName>
</protein>
<dbReference type="Gramene" id="EOY18690">
    <property type="protein sequence ID" value="EOY18690"/>
    <property type="gene ID" value="TCM_043186"/>
</dbReference>
<feature type="transmembrane region" description="Helical" evidence="2">
    <location>
        <begin position="158"/>
        <end position="177"/>
    </location>
</feature>
<evidence type="ECO:0000313" key="3">
    <source>
        <dbReference type="EMBL" id="EOY18690.1"/>
    </source>
</evidence>
<dbReference type="HOGENOM" id="CLU_1333959_0_0_1"/>
<dbReference type="AlphaFoldDB" id="A0A061FN30"/>
<dbReference type="STRING" id="3641.A0A061FN30"/>
<evidence type="ECO:0000313" key="4">
    <source>
        <dbReference type="Proteomes" id="UP000026915"/>
    </source>
</evidence>
<keyword evidence="2" id="KW-1133">Transmembrane helix</keyword>
<keyword evidence="2" id="KW-0812">Transmembrane</keyword>
<name>A0A061FN30_THECC</name>
<gene>
    <name evidence="3" type="ORF">TCM_043186</name>
</gene>
<feature type="region of interest" description="Disordered" evidence="1">
    <location>
        <begin position="1"/>
        <end position="26"/>
    </location>
</feature>
<proteinExistence type="predicted"/>
<dbReference type="Proteomes" id="UP000026915">
    <property type="component" value="Chromosome 10"/>
</dbReference>
<dbReference type="EMBL" id="CM001888">
    <property type="protein sequence ID" value="EOY18690.1"/>
    <property type="molecule type" value="Genomic_DNA"/>
</dbReference>
<keyword evidence="2" id="KW-0472">Membrane</keyword>
<reference evidence="3 4" key="1">
    <citation type="journal article" date="2013" name="Genome Biol.">
        <title>The genome sequence of the most widely cultivated cacao type and its use to identify candidate genes regulating pod color.</title>
        <authorList>
            <person name="Motamayor J.C."/>
            <person name="Mockaitis K."/>
            <person name="Schmutz J."/>
            <person name="Haiminen N."/>
            <person name="Iii D.L."/>
            <person name="Cornejo O."/>
            <person name="Findley S.D."/>
            <person name="Zheng P."/>
            <person name="Utro F."/>
            <person name="Royaert S."/>
            <person name="Saski C."/>
            <person name="Jenkins J."/>
            <person name="Podicheti R."/>
            <person name="Zhao M."/>
            <person name="Scheffler B.E."/>
            <person name="Stack J.C."/>
            <person name="Feltus F.A."/>
            <person name="Mustiga G.M."/>
            <person name="Amores F."/>
            <person name="Phillips W."/>
            <person name="Marelli J.P."/>
            <person name="May G.D."/>
            <person name="Shapiro H."/>
            <person name="Ma J."/>
            <person name="Bustamante C.D."/>
            <person name="Schnell R.J."/>
            <person name="Main D."/>
            <person name="Gilbert D."/>
            <person name="Parida L."/>
            <person name="Kuhn D.N."/>
        </authorList>
    </citation>
    <scope>NUCLEOTIDE SEQUENCE [LARGE SCALE GENOMIC DNA]</scope>
    <source>
        <strain evidence="4">cv. Matina 1-6</strain>
    </source>
</reference>
<accession>A0A061FN30</accession>
<dbReference type="PANTHER" id="PTHR46328">
    <property type="entry name" value="FAR-RED IMPAIRED RESPONSIVE (FAR1) FAMILY PROTEIN-RELATED"/>
    <property type="match status" value="1"/>
</dbReference>
<feature type="compositionally biased region" description="Polar residues" evidence="1">
    <location>
        <begin position="1"/>
        <end position="13"/>
    </location>
</feature>
<evidence type="ECO:0000256" key="2">
    <source>
        <dbReference type="SAM" id="Phobius"/>
    </source>
</evidence>
<organism evidence="3 4">
    <name type="scientific">Theobroma cacao</name>
    <name type="common">Cacao</name>
    <name type="synonym">Cocoa</name>
    <dbReference type="NCBI Taxonomy" id="3641"/>
    <lineage>
        <taxon>Eukaryota</taxon>
        <taxon>Viridiplantae</taxon>
        <taxon>Streptophyta</taxon>
        <taxon>Embryophyta</taxon>
        <taxon>Tracheophyta</taxon>
        <taxon>Spermatophyta</taxon>
        <taxon>Magnoliopsida</taxon>
        <taxon>eudicotyledons</taxon>
        <taxon>Gunneridae</taxon>
        <taxon>Pentapetalae</taxon>
        <taxon>rosids</taxon>
        <taxon>malvids</taxon>
        <taxon>Malvales</taxon>
        <taxon>Malvaceae</taxon>
        <taxon>Byttnerioideae</taxon>
        <taxon>Theobroma</taxon>
    </lineage>
</organism>